<evidence type="ECO:0000256" key="4">
    <source>
        <dbReference type="ARBA" id="ARBA00022729"/>
    </source>
</evidence>
<dbReference type="PANTHER" id="PTHR43649:SF31">
    <property type="entry name" value="SN-GLYCEROL-3-PHOSPHATE-BINDING PERIPLASMIC PROTEIN UGPB"/>
    <property type="match status" value="1"/>
</dbReference>
<dbReference type="InterPro" id="IPR050490">
    <property type="entry name" value="Bact_solute-bd_prot1"/>
</dbReference>
<comment type="subcellular location">
    <subcellularLocation>
        <location evidence="1">Cell envelope</location>
    </subcellularLocation>
</comment>
<name>A0ABM9C9W1_9BACL</name>
<gene>
    <name evidence="6" type="ORF">PAECIP111893_02866</name>
</gene>
<evidence type="ECO:0000256" key="2">
    <source>
        <dbReference type="ARBA" id="ARBA00008520"/>
    </source>
</evidence>
<evidence type="ECO:0008006" key="8">
    <source>
        <dbReference type="Google" id="ProtNLM"/>
    </source>
</evidence>
<protein>
    <recommendedName>
        <fullName evidence="8">Extracellular solute-binding protein</fullName>
    </recommendedName>
</protein>
<proteinExistence type="inferred from homology"/>
<organism evidence="6 7">
    <name type="scientific">Paenibacillus plantiphilus</name>
    <dbReference type="NCBI Taxonomy" id="2905650"/>
    <lineage>
        <taxon>Bacteria</taxon>
        <taxon>Bacillati</taxon>
        <taxon>Bacillota</taxon>
        <taxon>Bacilli</taxon>
        <taxon>Bacillales</taxon>
        <taxon>Paenibacillaceae</taxon>
        <taxon>Paenibacillus</taxon>
    </lineage>
</organism>
<dbReference type="RefSeq" id="WP_236343166.1">
    <property type="nucleotide sequence ID" value="NZ_CAKMMF010000014.1"/>
</dbReference>
<evidence type="ECO:0000256" key="5">
    <source>
        <dbReference type="SAM" id="SignalP"/>
    </source>
</evidence>
<evidence type="ECO:0000256" key="3">
    <source>
        <dbReference type="ARBA" id="ARBA00022448"/>
    </source>
</evidence>
<comment type="caution">
    <text evidence="6">The sequence shown here is derived from an EMBL/GenBank/DDBJ whole genome shotgun (WGS) entry which is preliminary data.</text>
</comment>
<feature type="signal peptide" evidence="5">
    <location>
        <begin position="1"/>
        <end position="27"/>
    </location>
</feature>
<comment type="similarity">
    <text evidence="2">Belongs to the bacterial solute-binding protein 1 family.</text>
</comment>
<sequence length="411" mass="45313">MLLATRKSFLCLLLLLICAAALLPACSSEIGHEELEGTLTVVTSSEEGFLAAYGNAISIHYPKVKINTITPPDDIKTFDQYVNWFTSTSADLYSIVGPLIYQPLVDSGTLLSLDAFVATDSKNYENDPLGSLSYLREIGGGELFAIPSGFTTSALFINKSLFQAEGVPIPTTEPMDWQEVLRLASRFESPLVGLDAYEDSPASFLMSVAKSNTLQIWDGKQMTINNKEWQEEAVSFQNLFKSERFDLAVADKFAEGKAAITYQRPSYGEMLSTKKLDFEWQMLAPPVQANNRQTSSQLSATGMIGIGSASNNQELAWEILQYIMSDRVSVPSLDNLPLFDKRPTINGINIEPLYQAGFGSYQKPKQPAQLDQTLHDLAVSQLDLFLQGSQSIADTLKRIEDEGNTLIRASK</sequence>
<dbReference type="SUPFAM" id="SSF53850">
    <property type="entry name" value="Periplasmic binding protein-like II"/>
    <property type="match status" value="1"/>
</dbReference>
<dbReference type="Pfam" id="PF01547">
    <property type="entry name" value="SBP_bac_1"/>
    <property type="match status" value="1"/>
</dbReference>
<keyword evidence="7" id="KW-1185">Reference proteome</keyword>
<dbReference type="EMBL" id="CAKMMF010000014">
    <property type="protein sequence ID" value="CAH1208251.1"/>
    <property type="molecule type" value="Genomic_DNA"/>
</dbReference>
<dbReference type="InterPro" id="IPR006059">
    <property type="entry name" value="SBP"/>
</dbReference>
<dbReference type="Proteomes" id="UP000838686">
    <property type="component" value="Unassembled WGS sequence"/>
</dbReference>
<reference evidence="6" key="1">
    <citation type="submission" date="2022-01" db="EMBL/GenBank/DDBJ databases">
        <authorList>
            <person name="Criscuolo A."/>
        </authorList>
    </citation>
    <scope>NUCLEOTIDE SEQUENCE</scope>
    <source>
        <strain evidence="6">CIP111893</strain>
    </source>
</reference>
<feature type="chain" id="PRO_5045706103" description="Extracellular solute-binding protein" evidence="5">
    <location>
        <begin position="28"/>
        <end position="411"/>
    </location>
</feature>
<evidence type="ECO:0000313" key="7">
    <source>
        <dbReference type="Proteomes" id="UP000838686"/>
    </source>
</evidence>
<dbReference type="PANTHER" id="PTHR43649">
    <property type="entry name" value="ARABINOSE-BINDING PROTEIN-RELATED"/>
    <property type="match status" value="1"/>
</dbReference>
<dbReference type="Gene3D" id="3.40.190.10">
    <property type="entry name" value="Periplasmic binding protein-like II"/>
    <property type="match status" value="1"/>
</dbReference>
<evidence type="ECO:0000313" key="6">
    <source>
        <dbReference type="EMBL" id="CAH1208251.1"/>
    </source>
</evidence>
<keyword evidence="3" id="KW-0813">Transport</keyword>
<keyword evidence="4 5" id="KW-0732">Signal</keyword>
<evidence type="ECO:0000256" key="1">
    <source>
        <dbReference type="ARBA" id="ARBA00004196"/>
    </source>
</evidence>
<accession>A0ABM9C9W1</accession>